<protein>
    <recommendedName>
        <fullName evidence="3">histidine kinase</fullName>
        <ecNumber evidence="3">2.7.13.3</ecNumber>
    </recommendedName>
</protein>
<dbReference type="SMART" id="SM00387">
    <property type="entry name" value="HATPase_c"/>
    <property type="match status" value="1"/>
</dbReference>
<dbReference type="EMBL" id="CP017476">
    <property type="protein sequence ID" value="AOW11975.1"/>
    <property type="molecule type" value="Genomic_DNA"/>
</dbReference>
<keyword evidence="10 13" id="KW-1133">Transmembrane helix</keyword>
<dbReference type="RefSeq" id="WP_066085238.1">
    <property type="nucleotide sequence ID" value="NZ_CP017476.1"/>
</dbReference>
<evidence type="ECO:0000259" key="14">
    <source>
        <dbReference type="PROSITE" id="PS50109"/>
    </source>
</evidence>
<keyword evidence="7" id="KW-0808">Transferase</keyword>
<evidence type="ECO:0000256" key="10">
    <source>
        <dbReference type="ARBA" id="ARBA00022989"/>
    </source>
</evidence>
<evidence type="ECO:0000313" key="16">
    <source>
        <dbReference type="EMBL" id="OAD43920.1"/>
    </source>
</evidence>
<dbReference type="Gene3D" id="3.30.565.10">
    <property type="entry name" value="Histidine kinase-like ATPase, C-terminal domain"/>
    <property type="match status" value="1"/>
</dbReference>
<evidence type="ECO:0000256" key="6">
    <source>
        <dbReference type="ARBA" id="ARBA00022553"/>
    </source>
</evidence>
<dbReference type="SUPFAM" id="SSF55874">
    <property type="entry name" value="ATPase domain of HSP90 chaperone/DNA topoisomerase II/histidine kinase"/>
    <property type="match status" value="1"/>
</dbReference>
<dbReference type="SUPFAM" id="SSF47384">
    <property type="entry name" value="Homodimeric domain of signal transducing histidine kinase"/>
    <property type="match status" value="1"/>
</dbReference>
<organism evidence="15 18">
    <name type="scientific">Hydrogenophaga crassostreae</name>
    <dbReference type="NCBI Taxonomy" id="1763535"/>
    <lineage>
        <taxon>Bacteria</taxon>
        <taxon>Pseudomonadati</taxon>
        <taxon>Pseudomonadota</taxon>
        <taxon>Betaproteobacteria</taxon>
        <taxon>Burkholderiales</taxon>
        <taxon>Comamonadaceae</taxon>
        <taxon>Hydrogenophaga</taxon>
    </lineage>
</organism>
<dbReference type="Pfam" id="PF02518">
    <property type="entry name" value="HATPase_c"/>
    <property type="match status" value="1"/>
</dbReference>
<proteinExistence type="predicted"/>
<keyword evidence="17" id="KW-1185">Reference proteome</keyword>
<keyword evidence="11" id="KW-0902">Two-component regulatory system</keyword>
<evidence type="ECO:0000256" key="3">
    <source>
        <dbReference type="ARBA" id="ARBA00012438"/>
    </source>
</evidence>
<dbReference type="STRING" id="1763535.LPB072_02970"/>
<evidence type="ECO:0000256" key="9">
    <source>
        <dbReference type="ARBA" id="ARBA00022777"/>
    </source>
</evidence>
<evidence type="ECO:0000256" key="4">
    <source>
        <dbReference type="ARBA" id="ARBA00022475"/>
    </source>
</evidence>
<dbReference type="KEGG" id="hyl:LPB072_02970"/>
<dbReference type="PROSITE" id="PS50109">
    <property type="entry name" value="HIS_KIN"/>
    <property type="match status" value="1"/>
</dbReference>
<keyword evidence="4" id="KW-1003">Cell membrane</keyword>
<dbReference type="PANTHER" id="PTHR44936">
    <property type="entry name" value="SENSOR PROTEIN CREC"/>
    <property type="match status" value="1"/>
</dbReference>
<feature type="transmembrane region" description="Helical" evidence="13">
    <location>
        <begin position="21"/>
        <end position="45"/>
    </location>
</feature>
<dbReference type="SMART" id="SM00388">
    <property type="entry name" value="HisKA"/>
    <property type="match status" value="1"/>
</dbReference>
<keyword evidence="6" id="KW-0597">Phosphoprotein</keyword>
<name>A0A163CNV6_9BURK</name>
<evidence type="ECO:0000256" key="5">
    <source>
        <dbReference type="ARBA" id="ARBA00022519"/>
    </source>
</evidence>
<gene>
    <name evidence="15" type="ORF">LPB072_02970</name>
    <name evidence="16" type="ORF">LPB72_02670</name>
</gene>
<comment type="catalytic activity">
    <reaction evidence="1">
        <text>ATP + protein L-histidine = ADP + protein N-phospho-L-histidine.</text>
        <dbReference type="EC" id="2.7.13.3"/>
    </reaction>
</comment>
<dbReference type="EMBL" id="LVWD01000002">
    <property type="protein sequence ID" value="OAD43920.1"/>
    <property type="molecule type" value="Genomic_DNA"/>
</dbReference>
<evidence type="ECO:0000256" key="13">
    <source>
        <dbReference type="SAM" id="Phobius"/>
    </source>
</evidence>
<keyword evidence="9" id="KW-0418">Kinase</keyword>
<accession>A0A163CNV6</accession>
<evidence type="ECO:0000256" key="11">
    <source>
        <dbReference type="ARBA" id="ARBA00023012"/>
    </source>
</evidence>
<evidence type="ECO:0000256" key="1">
    <source>
        <dbReference type="ARBA" id="ARBA00000085"/>
    </source>
</evidence>
<evidence type="ECO:0000313" key="15">
    <source>
        <dbReference type="EMBL" id="AOW11975.1"/>
    </source>
</evidence>
<evidence type="ECO:0000256" key="2">
    <source>
        <dbReference type="ARBA" id="ARBA00004429"/>
    </source>
</evidence>
<dbReference type="PRINTS" id="PR00344">
    <property type="entry name" value="BCTRLSENSOR"/>
</dbReference>
<dbReference type="AlphaFoldDB" id="A0A163CNV6"/>
<dbReference type="Gene3D" id="1.10.287.130">
    <property type="match status" value="1"/>
</dbReference>
<dbReference type="InterPro" id="IPR036097">
    <property type="entry name" value="HisK_dim/P_sf"/>
</dbReference>
<evidence type="ECO:0000313" key="17">
    <source>
        <dbReference type="Proteomes" id="UP000185657"/>
    </source>
</evidence>
<dbReference type="EC" id="2.7.13.3" evidence="3"/>
<feature type="domain" description="Histidine kinase" evidence="14">
    <location>
        <begin position="160"/>
        <end position="364"/>
    </location>
</feature>
<dbReference type="InterPro" id="IPR004358">
    <property type="entry name" value="Sig_transdc_His_kin-like_C"/>
</dbReference>
<sequence length="364" mass="39394">MSADWKLRFQSGLLRCWPDTLFGRLAVLLVVVAIASHVLALSLLFELRPEFGPPPGLPHGPPPLGSFPPPPHHGPPLSGILLEMGVRLGALLLAAWVGARWLSAPLGRLARSTRDLTANIHRPALRLEGTRECREAGAGINQLQQHILAQLEERDQFVAAVSHDLRTPLTRLALRAESLENETDRQRFGQDIREMDLMIRATLDHLCGSADQEVTVHLDLTSLVDSLVSDRQEMGQSVHQAQPHDKAGLAPTPKIQAQVSAMRRCMGNLIDNAVAYGGGAEIGVEEDAKAVRVLVSDRGPGIPADALEKVLRPFVRLETSRNRHTGGVGLGLAAVSDIMRRHGGRVELSNRSGGGLQAALVFPK</sequence>
<reference evidence="16 17" key="1">
    <citation type="submission" date="2016-02" db="EMBL/GenBank/DDBJ databases">
        <title>Draft genome sequence of Hydrogenophaga sp. LPB0072.</title>
        <authorList>
            <person name="Shin S.-K."/>
            <person name="Yi H."/>
        </authorList>
    </citation>
    <scope>NUCLEOTIDE SEQUENCE [LARGE SCALE GENOMIC DNA]</scope>
    <source>
        <strain evidence="16 17">LPB0072</strain>
    </source>
</reference>
<dbReference type="InterPro" id="IPR036890">
    <property type="entry name" value="HATPase_C_sf"/>
</dbReference>
<dbReference type="OrthoDB" id="9804645at2"/>
<keyword evidence="12 13" id="KW-0472">Membrane</keyword>
<dbReference type="Proteomes" id="UP000185680">
    <property type="component" value="Chromosome"/>
</dbReference>
<dbReference type="InterPro" id="IPR050980">
    <property type="entry name" value="2C_sensor_his_kinase"/>
</dbReference>
<dbReference type="GO" id="GO:0000155">
    <property type="term" value="F:phosphorelay sensor kinase activity"/>
    <property type="evidence" value="ECO:0007669"/>
    <property type="project" value="InterPro"/>
</dbReference>
<evidence type="ECO:0000313" key="18">
    <source>
        <dbReference type="Proteomes" id="UP000185680"/>
    </source>
</evidence>
<dbReference type="PANTHER" id="PTHR44936:SF5">
    <property type="entry name" value="SENSOR HISTIDINE KINASE ENVZ"/>
    <property type="match status" value="1"/>
</dbReference>
<dbReference type="CDD" id="cd00082">
    <property type="entry name" value="HisKA"/>
    <property type="match status" value="1"/>
</dbReference>
<keyword evidence="5" id="KW-0997">Cell inner membrane</keyword>
<dbReference type="InterPro" id="IPR003661">
    <property type="entry name" value="HisK_dim/P_dom"/>
</dbReference>
<keyword evidence="8 13" id="KW-0812">Transmembrane</keyword>
<dbReference type="GO" id="GO:0005886">
    <property type="term" value="C:plasma membrane"/>
    <property type="evidence" value="ECO:0007669"/>
    <property type="project" value="UniProtKB-SubCell"/>
</dbReference>
<dbReference type="InterPro" id="IPR005467">
    <property type="entry name" value="His_kinase_dom"/>
</dbReference>
<dbReference type="InterPro" id="IPR003594">
    <property type="entry name" value="HATPase_dom"/>
</dbReference>
<dbReference type="Proteomes" id="UP000185657">
    <property type="component" value="Unassembled WGS sequence"/>
</dbReference>
<dbReference type="Pfam" id="PF00512">
    <property type="entry name" value="HisKA"/>
    <property type="match status" value="1"/>
</dbReference>
<evidence type="ECO:0000256" key="12">
    <source>
        <dbReference type="ARBA" id="ARBA00023136"/>
    </source>
</evidence>
<evidence type="ECO:0000256" key="8">
    <source>
        <dbReference type="ARBA" id="ARBA00022692"/>
    </source>
</evidence>
<comment type="subcellular location">
    <subcellularLocation>
        <location evidence="2">Cell inner membrane</location>
        <topology evidence="2">Multi-pass membrane protein</topology>
    </subcellularLocation>
</comment>
<reference evidence="15 18" key="2">
    <citation type="submission" date="2016-10" db="EMBL/GenBank/DDBJ databases">
        <title>Hydorgenophaga sp. LPB0072 isolated from gastropod.</title>
        <authorList>
            <person name="Kim E."/>
            <person name="Yi H."/>
        </authorList>
    </citation>
    <scope>NUCLEOTIDE SEQUENCE [LARGE SCALE GENOMIC DNA]</scope>
    <source>
        <strain evidence="15 18">LPB0072</strain>
    </source>
</reference>
<evidence type="ECO:0000256" key="7">
    <source>
        <dbReference type="ARBA" id="ARBA00022679"/>
    </source>
</evidence>